<organism evidence="4 5">
    <name type="scientific">Nesterenkonia cremea</name>
    <dbReference type="NCBI Taxonomy" id="1882340"/>
    <lineage>
        <taxon>Bacteria</taxon>
        <taxon>Bacillati</taxon>
        <taxon>Actinomycetota</taxon>
        <taxon>Actinomycetes</taxon>
        <taxon>Micrococcales</taxon>
        <taxon>Micrococcaceae</taxon>
        <taxon>Nesterenkonia</taxon>
    </lineage>
</organism>
<evidence type="ECO:0000256" key="1">
    <source>
        <dbReference type="SAM" id="MobiDB-lite"/>
    </source>
</evidence>
<evidence type="ECO:0000256" key="2">
    <source>
        <dbReference type="SAM" id="SignalP"/>
    </source>
</evidence>
<feature type="region of interest" description="Disordered" evidence="1">
    <location>
        <begin position="35"/>
        <end position="66"/>
    </location>
</feature>
<dbReference type="RefSeq" id="WP_188682581.1">
    <property type="nucleotide sequence ID" value="NZ_BMIS01000002.1"/>
</dbReference>
<reference evidence="4" key="1">
    <citation type="journal article" date="2014" name="Int. J. Syst. Evol. Microbiol.">
        <title>Complete genome sequence of Corynebacterium casei LMG S-19264T (=DSM 44701T), isolated from a smear-ripened cheese.</title>
        <authorList>
            <consortium name="US DOE Joint Genome Institute (JGI-PGF)"/>
            <person name="Walter F."/>
            <person name="Albersmeier A."/>
            <person name="Kalinowski J."/>
            <person name="Ruckert C."/>
        </authorList>
    </citation>
    <scope>NUCLEOTIDE SEQUENCE</scope>
    <source>
        <strain evidence="4">CGMCC 1.15388</strain>
    </source>
</reference>
<evidence type="ECO:0000313" key="5">
    <source>
        <dbReference type="Proteomes" id="UP000633136"/>
    </source>
</evidence>
<feature type="signal peptide" evidence="2">
    <location>
        <begin position="1"/>
        <end position="28"/>
    </location>
</feature>
<dbReference type="EMBL" id="BMIS01000002">
    <property type="protein sequence ID" value="GGE61274.1"/>
    <property type="molecule type" value="Genomic_DNA"/>
</dbReference>
<dbReference type="Proteomes" id="UP000633136">
    <property type="component" value="Unassembled WGS sequence"/>
</dbReference>
<keyword evidence="5" id="KW-1185">Reference proteome</keyword>
<dbReference type="Gene3D" id="3.10.450.40">
    <property type="match status" value="1"/>
</dbReference>
<dbReference type="Pfam" id="PF03413">
    <property type="entry name" value="PepSY"/>
    <property type="match status" value="1"/>
</dbReference>
<gene>
    <name evidence="4" type="ORF">GCM10011401_05230</name>
</gene>
<feature type="domain" description="PepSY" evidence="3">
    <location>
        <begin position="150"/>
        <end position="200"/>
    </location>
</feature>
<reference evidence="4" key="2">
    <citation type="submission" date="2020-09" db="EMBL/GenBank/DDBJ databases">
        <authorList>
            <person name="Sun Q."/>
            <person name="Zhou Y."/>
        </authorList>
    </citation>
    <scope>NUCLEOTIDE SEQUENCE</scope>
    <source>
        <strain evidence="4">CGMCC 1.15388</strain>
    </source>
</reference>
<evidence type="ECO:0000313" key="4">
    <source>
        <dbReference type="EMBL" id="GGE61274.1"/>
    </source>
</evidence>
<comment type="caution">
    <text evidence="4">The sequence shown here is derived from an EMBL/GenBank/DDBJ whole genome shotgun (WGS) entry which is preliminary data.</text>
</comment>
<feature type="compositionally biased region" description="Acidic residues" evidence="1">
    <location>
        <begin position="35"/>
        <end position="48"/>
    </location>
</feature>
<feature type="chain" id="PRO_5038975978" description="PepSY domain-containing protein" evidence="2">
    <location>
        <begin position="29"/>
        <end position="227"/>
    </location>
</feature>
<feature type="region of interest" description="Disordered" evidence="1">
    <location>
        <begin position="198"/>
        <end position="227"/>
    </location>
</feature>
<evidence type="ECO:0000259" key="3">
    <source>
        <dbReference type="Pfam" id="PF03413"/>
    </source>
</evidence>
<sequence>MHLFGSSSRPVRSSSAVLGILLSASLLASCADDDAVPELPEDVDEDDTYLPSAEPSAENPHGTEDIDISQDVGMAAVNTVIAEHEGQAVGFTAEREEGETGMVVDVLVEDTMVSAATDQEGEHYVEEVSQTEADEELLELAENAEVPMLRAMQIARSEASGNIVEATLEPRENGLVVWTVTVEGTGTESTTVIDANNAAIVPEGDDPLRDNNIGGDPDNPPDEGAGE</sequence>
<proteinExistence type="predicted"/>
<name>A0A917AP99_9MICC</name>
<accession>A0A917AP99</accession>
<protein>
    <recommendedName>
        <fullName evidence="3">PepSY domain-containing protein</fullName>
    </recommendedName>
</protein>
<keyword evidence="2" id="KW-0732">Signal</keyword>
<dbReference type="AlphaFoldDB" id="A0A917AP99"/>
<dbReference type="InterPro" id="IPR025711">
    <property type="entry name" value="PepSY"/>
</dbReference>